<dbReference type="InterPro" id="IPR001138">
    <property type="entry name" value="Zn2Cys6_DnaBD"/>
</dbReference>
<evidence type="ECO:0000256" key="7">
    <source>
        <dbReference type="ARBA" id="ARBA00023242"/>
    </source>
</evidence>
<sequence>MDPEYRIRKRIPKSCRRCHRRKQKCVGSPTCSNCESANQPCSRSESAPSWHHGMSKGALVHRIEVLEAQLATALEGNVPDVGENSGSAHLSPARKSPQASASRKAHLKGVVRFLTLGHDGNDEPAYLGPSSGLSMAENVSRIVHHSVGSRLLPISGNSQQPGNVQETVQVKAAPPDDAKGSQILNSYFLNMHMRLPFLDRTEILKLHAKRHEPPDNTPEAQYGRFKLFMVYAIGAAILQTTDNDKSTSPNGYLLTALEFDSTSRESISIASIEAMLLLVLYNLRSTSNSSVWYMIGLAMRTCLDFGFHRESSYRKLPPYETELQRRLFWSVYLIERYTAWSMGRPFSVAEEEIDAEPPSNVDDSITNDSVIERILHNRSVGQSRPHKGTLGRFIASIQLQRIVSRIHTRIYRVDAQISALTGEISPLLSSLQEFKTTLTALDVDEGDFLHMHWNNAIRILLQPFLSFLHPQDSLIGTCLFASGQLCQFFKKLRQRESALGSSFLLVNSVFMAGITMCYCLFRSPSLWTPAVSNDLRACSSALFLMAEHNPRLKTYRDGLEIIINRAMDFVQENSQSPQTSQGGLFSHGTDHAPFPGTAIPTGPHPDPGLQALPPRDNAIHETNTQRFDSANSDLFSDLQDIMNLQGDISPNGMDGILPFHGIFTEDFWAADAFNLPTFDGFGWRS</sequence>
<dbReference type="GO" id="GO:0008270">
    <property type="term" value="F:zinc ion binding"/>
    <property type="evidence" value="ECO:0007669"/>
    <property type="project" value="InterPro"/>
</dbReference>
<dbReference type="GO" id="GO:0043565">
    <property type="term" value="F:sequence-specific DNA binding"/>
    <property type="evidence" value="ECO:0007669"/>
    <property type="project" value="TreeGrafter"/>
</dbReference>
<keyword evidence="11" id="KW-1185">Reference proteome</keyword>
<evidence type="ECO:0000256" key="4">
    <source>
        <dbReference type="ARBA" id="ARBA00023015"/>
    </source>
</evidence>
<dbReference type="AlphaFoldDB" id="A0A0F7TVC8"/>
<dbReference type="CDD" id="cd00067">
    <property type="entry name" value="GAL4"/>
    <property type="match status" value="1"/>
</dbReference>
<feature type="domain" description="Zn(2)-C6 fungal-type" evidence="9">
    <location>
        <begin position="14"/>
        <end position="41"/>
    </location>
</feature>
<dbReference type="CDD" id="cd12148">
    <property type="entry name" value="fungal_TF_MHR"/>
    <property type="match status" value="1"/>
</dbReference>
<dbReference type="Proteomes" id="UP000042958">
    <property type="component" value="Unassembled WGS sequence"/>
</dbReference>
<dbReference type="InterPro" id="IPR036864">
    <property type="entry name" value="Zn2-C6_fun-type_DNA-bd_sf"/>
</dbReference>
<feature type="region of interest" description="Disordered" evidence="8">
    <location>
        <begin position="592"/>
        <end position="611"/>
    </location>
</feature>
<evidence type="ECO:0000256" key="3">
    <source>
        <dbReference type="ARBA" id="ARBA00022833"/>
    </source>
</evidence>
<evidence type="ECO:0000256" key="2">
    <source>
        <dbReference type="ARBA" id="ARBA00022723"/>
    </source>
</evidence>
<keyword evidence="5" id="KW-0238">DNA-binding</keyword>
<reference evidence="11" key="1">
    <citation type="journal article" date="2015" name="Genome Announc.">
        <title>Draft genome sequence of the fungus Penicillium brasilianum MG11.</title>
        <authorList>
            <person name="Horn F."/>
            <person name="Linde J."/>
            <person name="Mattern D.J."/>
            <person name="Walther G."/>
            <person name="Guthke R."/>
            <person name="Brakhage A.A."/>
            <person name="Valiante V."/>
        </authorList>
    </citation>
    <scope>NUCLEOTIDE SEQUENCE [LARGE SCALE GENOMIC DNA]</scope>
    <source>
        <strain evidence="11">MG11</strain>
    </source>
</reference>
<dbReference type="OrthoDB" id="9970124at2759"/>
<evidence type="ECO:0000256" key="8">
    <source>
        <dbReference type="SAM" id="MobiDB-lite"/>
    </source>
</evidence>
<evidence type="ECO:0000259" key="9">
    <source>
        <dbReference type="PROSITE" id="PS00463"/>
    </source>
</evidence>
<dbReference type="PANTHER" id="PTHR47782:SF12">
    <property type="entry name" value="ZN(II)2CYS6 TRANSCRIPTION FACTOR (EUROFUNG)"/>
    <property type="match status" value="1"/>
</dbReference>
<protein>
    <recommendedName>
        <fullName evidence="9">Zn(2)-C6 fungal-type domain-containing protein</fullName>
    </recommendedName>
</protein>
<dbReference type="InterPro" id="IPR007219">
    <property type="entry name" value="XnlR_reg_dom"/>
</dbReference>
<dbReference type="Pfam" id="PF04082">
    <property type="entry name" value="Fungal_trans"/>
    <property type="match status" value="1"/>
</dbReference>
<name>A0A0F7TVC8_PENBI</name>
<dbReference type="SUPFAM" id="SSF57701">
    <property type="entry name" value="Zn2/Cys6 DNA-binding domain"/>
    <property type="match status" value="1"/>
</dbReference>
<keyword evidence="6" id="KW-0804">Transcription</keyword>
<dbReference type="PANTHER" id="PTHR47782">
    <property type="entry name" value="ZN(II)2CYS6 TRANSCRIPTION FACTOR (EUROFUNG)-RELATED"/>
    <property type="match status" value="1"/>
</dbReference>
<gene>
    <name evidence="10" type="ORF">PMG11_09238</name>
</gene>
<dbReference type="Gene3D" id="4.10.240.10">
    <property type="entry name" value="Zn(2)-C6 fungal-type DNA-binding domain"/>
    <property type="match status" value="1"/>
</dbReference>
<keyword evidence="3" id="KW-0862">Zinc</keyword>
<dbReference type="GO" id="GO:0006351">
    <property type="term" value="P:DNA-templated transcription"/>
    <property type="evidence" value="ECO:0007669"/>
    <property type="project" value="InterPro"/>
</dbReference>
<accession>A0A0F7TVC8</accession>
<dbReference type="InterPro" id="IPR052202">
    <property type="entry name" value="Yeast_MetPath_Reg"/>
</dbReference>
<evidence type="ECO:0000313" key="11">
    <source>
        <dbReference type="Proteomes" id="UP000042958"/>
    </source>
</evidence>
<evidence type="ECO:0000256" key="6">
    <source>
        <dbReference type="ARBA" id="ARBA00023163"/>
    </source>
</evidence>
<dbReference type="GO" id="GO:0005634">
    <property type="term" value="C:nucleus"/>
    <property type="evidence" value="ECO:0007669"/>
    <property type="project" value="UniProtKB-SubCell"/>
</dbReference>
<evidence type="ECO:0000256" key="5">
    <source>
        <dbReference type="ARBA" id="ARBA00023125"/>
    </source>
</evidence>
<dbReference type="GO" id="GO:0000981">
    <property type="term" value="F:DNA-binding transcription factor activity, RNA polymerase II-specific"/>
    <property type="evidence" value="ECO:0007669"/>
    <property type="project" value="InterPro"/>
</dbReference>
<dbReference type="SMART" id="SM00906">
    <property type="entry name" value="Fungal_trans"/>
    <property type="match status" value="1"/>
</dbReference>
<keyword evidence="7" id="KW-0539">Nucleus</keyword>
<dbReference type="SMART" id="SM00066">
    <property type="entry name" value="GAL4"/>
    <property type="match status" value="1"/>
</dbReference>
<keyword evidence="4" id="KW-0805">Transcription regulation</keyword>
<dbReference type="EMBL" id="CDHK01000009">
    <property type="protein sequence ID" value="CEJ60673.1"/>
    <property type="molecule type" value="Genomic_DNA"/>
</dbReference>
<proteinExistence type="predicted"/>
<feature type="region of interest" description="Disordered" evidence="8">
    <location>
        <begin position="77"/>
        <end position="104"/>
    </location>
</feature>
<dbReference type="STRING" id="104259.A0A0F7TVC8"/>
<dbReference type="GO" id="GO:0045944">
    <property type="term" value="P:positive regulation of transcription by RNA polymerase II"/>
    <property type="evidence" value="ECO:0007669"/>
    <property type="project" value="TreeGrafter"/>
</dbReference>
<evidence type="ECO:0000256" key="1">
    <source>
        <dbReference type="ARBA" id="ARBA00004123"/>
    </source>
</evidence>
<comment type="subcellular location">
    <subcellularLocation>
        <location evidence="1">Nucleus</location>
    </subcellularLocation>
</comment>
<dbReference type="PROSITE" id="PS00463">
    <property type="entry name" value="ZN2_CY6_FUNGAL_1"/>
    <property type="match status" value="1"/>
</dbReference>
<keyword evidence="2" id="KW-0479">Metal-binding</keyword>
<evidence type="ECO:0000313" key="10">
    <source>
        <dbReference type="EMBL" id="CEJ60673.1"/>
    </source>
</evidence>
<organism evidence="10 11">
    <name type="scientific">Penicillium brasilianum</name>
    <dbReference type="NCBI Taxonomy" id="104259"/>
    <lineage>
        <taxon>Eukaryota</taxon>
        <taxon>Fungi</taxon>
        <taxon>Dikarya</taxon>
        <taxon>Ascomycota</taxon>
        <taxon>Pezizomycotina</taxon>
        <taxon>Eurotiomycetes</taxon>
        <taxon>Eurotiomycetidae</taxon>
        <taxon>Eurotiales</taxon>
        <taxon>Aspergillaceae</taxon>
        <taxon>Penicillium</taxon>
    </lineage>
</organism>